<dbReference type="SMART" id="SM00387">
    <property type="entry name" value="HATPase_c"/>
    <property type="match status" value="1"/>
</dbReference>
<dbReference type="SMART" id="SM00304">
    <property type="entry name" value="HAMP"/>
    <property type="match status" value="1"/>
</dbReference>
<evidence type="ECO:0000256" key="4">
    <source>
        <dbReference type="ARBA" id="ARBA00022475"/>
    </source>
</evidence>
<feature type="transmembrane region" description="Helical" evidence="12">
    <location>
        <begin position="6"/>
        <end position="29"/>
    </location>
</feature>
<dbReference type="EMBL" id="AJYA01000031">
    <property type="protein sequence ID" value="EIM75225.1"/>
    <property type="molecule type" value="Genomic_DNA"/>
</dbReference>
<dbReference type="Gene3D" id="3.30.450.20">
    <property type="entry name" value="PAS domain"/>
    <property type="match status" value="1"/>
</dbReference>
<evidence type="ECO:0000313" key="17">
    <source>
        <dbReference type="Proteomes" id="UP000005551"/>
    </source>
</evidence>
<dbReference type="SUPFAM" id="SSF55874">
    <property type="entry name" value="ATPase domain of HSP90 chaperone/DNA topoisomerase II/histidine kinase"/>
    <property type="match status" value="1"/>
</dbReference>
<dbReference type="PROSITE" id="PS50112">
    <property type="entry name" value="PAS"/>
    <property type="match status" value="1"/>
</dbReference>
<dbReference type="InterPro" id="IPR005467">
    <property type="entry name" value="His_kinase_dom"/>
</dbReference>
<sequence>MSLKTKLYLSFGFLFLLIVVLSSLGSLFIRQLATDSRAIIQDNYRTLNYMQGLKETADELTASLVVIENPKTSTQEDYLSLMEGLIALQRNNITEPGEDKLTETLERQVKGLGLLTETGSLEEIIAQIAAIQQTASTIYALNAETLLRKNERANTTAERNVLYMAIIGLTGSFLSFLFIFGFPEIIFEPLTKLNEGIKAITSKKYNHQLTINQQDEIGEIAHSFNVMASKLKDYESSSIAQLHSEKTRIEAIINQMHEGVIGVDENGHLIFLNAYAAEIANVNREEVMHLPIRETALKNDFLATVARDIAAFTDGQTTLKTIQIIINQEEKTFTQEIIPIPLAQENTLQVQLAGCVIVLTDITQFNERDKAKTAFIATVSHELKTPIASIGLGLQLLRHQQTGLLNEEQRKLIKGLEEDKNRLLSITSELLDITQAESGKILLEKEIFSIHSCIQVAQEALQRQLDEKNVSLELTLPKKAEAYGDENKVTWVIINLLSNAIRYSYEDTRISVRCTEQPEHSFLIEVEDYGKGIPDKYQDQLFQKYYQVPGSKKRGTGLGLAISKEFIEAMDGQIGVSSQEGQGARFWLTLPKA</sequence>
<evidence type="ECO:0000259" key="15">
    <source>
        <dbReference type="PROSITE" id="PS50885"/>
    </source>
</evidence>
<dbReference type="InterPro" id="IPR004358">
    <property type="entry name" value="Sig_transdc_His_kin-like_C"/>
</dbReference>
<dbReference type="SMART" id="SM00388">
    <property type="entry name" value="HisKA"/>
    <property type="match status" value="1"/>
</dbReference>
<keyword evidence="11 12" id="KW-0472">Membrane</keyword>
<dbReference type="InterPro" id="IPR003594">
    <property type="entry name" value="HATPase_dom"/>
</dbReference>
<dbReference type="GO" id="GO:0030295">
    <property type="term" value="F:protein kinase activator activity"/>
    <property type="evidence" value="ECO:0007669"/>
    <property type="project" value="TreeGrafter"/>
</dbReference>
<evidence type="ECO:0000256" key="3">
    <source>
        <dbReference type="ARBA" id="ARBA00012438"/>
    </source>
</evidence>
<dbReference type="STRING" id="1189621.A3SI_13884"/>
<dbReference type="AlphaFoldDB" id="I5C073"/>
<dbReference type="InterPro" id="IPR035965">
    <property type="entry name" value="PAS-like_dom_sf"/>
</dbReference>
<dbReference type="InterPro" id="IPR050351">
    <property type="entry name" value="BphY/WalK/GraS-like"/>
</dbReference>
<keyword evidence="17" id="KW-1185">Reference proteome</keyword>
<evidence type="ECO:0000256" key="1">
    <source>
        <dbReference type="ARBA" id="ARBA00000085"/>
    </source>
</evidence>
<dbReference type="InterPro" id="IPR036097">
    <property type="entry name" value="HisK_dim/P_sf"/>
</dbReference>
<dbReference type="CDD" id="cd06225">
    <property type="entry name" value="HAMP"/>
    <property type="match status" value="1"/>
</dbReference>
<keyword evidence="12" id="KW-1133">Transmembrane helix</keyword>
<dbReference type="FunFam" id="3.30.565.10:FF:000023">
    <property type="entry name" value="PAS domain-containing sensor histidine kinase"/>
    <property type="match status" value="1"/>
</dbReference>
<feature type="domain" description="Histidine kinase" evidence="13">
    <location>
        <begin position="378"/>
        <end position="593"/>
    </location>
</feature>
<dbReference type="Gene3D" id="1.10.287.130">
    <property type="match status" value="1"/>
</dbReference>
<dbReference type="InterPro" id="IPR003661">
    <property type="entry name" value="HisK_dim/P_dom"/>
</dbReference>
<dbReference type="Pfam" id="PF02518">
    <property type="entry name" value="HATPase_c"/>
    <property type="match status" value="1"/>
</dbReference>
<name>I5C073_9BACT</name>
<dbReference type="InterPro" id="IPR000014">
    <property type="entry name" value="PAS"/>
</dbReference>
<dbReference type="EC" id="2.7.13.3" evidence="3"/>
<dbReference type="GO" id="GO:0005886">
    <property type="term" value="C:plasma membrane"/>
    <property type="evidence" value="ECO:0007669"/>
    <property type="project" value="UniProtKB-SubCell"/>
</dbReference>
<dbReference type="SMART" id="SM00091">
    <property type="entry name" value="PAS"/>
    <property type="match status" value="1"/>
</dbReference>
<dbReference type="CDD" id="cd00082">
    <property type="entry name" value="HisKA"/>
    <property type="match status" value="1"/>
</dbReference>
<evidence type="ECO:0000256" key="12">
    <source>
        <dbReference type="SAM" id="Phobius"/>
    </source>
</evidence>
<evidence type="ECO:0000256" key="11">
    <source>
        <dbReference type="ARBA" id="ARBA00023136"/>
    </source>
</evidence>
<gene>
    <name evidence="16" type="ORF">A3SI_13884</name>
</gene>
<dbReference type="InterPro" id="IPR036890">
    <property type="entry name" value="HATPase_C_sf"/>
</dbReference>
<feature type="domain" description="PAS" evidence="14">
    <location>
        <begin position="245"/>
        <end position="288"/>
    </location>
</feature>
<dbReference type="GO" id="GO:0000156">
    <property type="term" value="F:phosphorelay response regulator activity"/>
    <property type="evidence" value="ECO:0007669"/>
    <property type="project" value="TreeGrafter"/>
</dbReference>
<dbReference type="PRINTS" id="PR00344">
    <property type="entry name" value="BCTRLSENSOR"/>
</dbReference>
<keyword evidence="9" id="KW-0067">ATP-binding</keyword>
<keyword evidence="8 16" id="KW-0418">Kinase</keyword>
<proteinExistence type="predicted"/>
<keyword evidence="10" id="KW-0902">Two-component regulatory system</keyword>
<dbReference type="GO" id="GO:0005524">
    <property type="term" value="F:ATP binding"/>
    <property type="evidence" value="ECO:0007669"/>
    <property type="project" value="UniProtKB-KW"/>
</dbReference>
<dbReference type="PROSITE" id="PS50109">
    <property type="entry name" value="HIS_KIN"/>
    <property type="match status" value="1"/>
</dbReference>
<evidence type="ECO:0000256" key="2">
    <source>
        <dbReference type="ARBA" id="ARBA00004236"/>
    </source>
</evidence>
<keyword evidence="6" id="KW-0808">Transferase</keyword>
<dbReference type="GO" id="GO:0007234">
    <property type="term" value="P:osmosensory signaling via phosphorelay pathway"/>
    <property type="evidence" value="ECO:0007669"/>
    <property type="project" value="TreeGrafter"/>
</dbReference>
<dbReference type="GO" id="GO:0006355">
    <property type="term" value="P:regulation of DNA-templated transcription"/>
    <property type="evidence" value="ECO:0007669"/>
    <property type="project" value="InterPro"/>
</dbReference>
<dbReference type="RefSeq" id="WP_009055955.1">
    <property type="nucleotide sequence ID" value="NZ_AJYA01000031.1"/>
</dbReference>
<dbReference type="PROSITE" id="PS50885">
    <property type="entry name" value="HAMP"/>
    <property type="match status" value="1"/>
</dbReference>
<evidence type="ECO:0000256" key="9">
    <source>
        <dbReference type="ARBA" id="ARBA00022840"/>
    </source>
</evidence>
<dbReference type="Pfam" id="PF00512">
    <property type="entry name" value="HisKA"/>
    <property type="match status" value="1"/>
</dbReference>
<comment type="subcellular location">
    <subcellularLocation>
        <location evidence="2">Cell membrane</location>
    </subcellularLocation>
</comment>
<dbReference type="InterPro" id="IPR013767">
    <property type="entry name" value="PAS_fold"/>
</dbReference>
<organism evidence="16 17">
    <name type="scientific">Nitritalea halalkaliphila LW7</name>
    <dbReference type="NCBI Taxonomy" id="1189621"/>
    <lineage>
        <taxon>Bacteria</taxon>
        <taxon>Pseudomonadati</taxon>
        <taxon>Bacteroidota</taxon>
        <taxon>Cytophagia</taxon>
        <taxon>Cytophagales</taxon>
        <taxon>Cyclobacteriaceae</taxon>
        <taxon>Nitritalea</taxon>
    </lineage>
</organism>
<keyword evidence="5" id="KW-0597">Phosphoprotein</keyword>
<evidence type="ECO:0000256" key="10">
    <source>
        <dbReference type="ARBA" id="ARBA00023012"/>
    </source>
</evidence>
<feature type="transmembrane region" description="Helical" evidence="12">
    <location>
        <begin position="161"/>
        <end position="182"/>
    </location>
</feature>
<dbReference type="SUPFAM" id="SSF55785">
    <property type="entry name" value="PYP-like sensor domain (PAS domain)"/>
    <property type="match status" value="1"/>
</dbReference>
<evidence type="ECO:0000256" key="8">
    <source>
        <dbReference type="ARBA" id="ARBA00022777"/>
    </source>
</evidence>
<evidence type="ECO:0000259" key="14">
    <source>
        <dbReference type="PROSITE" id="PS50112"/>
    </source>
</evidence>
<dbReference type="Proteomes" id="UP000005551">
    <property type="component" value="Unassembled WGS sequence"/>
</dbReference>
<dbReference type="Gene3D" id="3.30.565.10">
    <property type="entry name" value="Histidine kinase-like ATPase, C-terminal domain"/>
    <property type="match status" value="1"/>
</dbReference>
<feature type="domain" description="HAMP" evidence="15">
    <location>
        <begin position="184"/>
        <end position="236"/>
    </location>
</feature>
<accession>I5C073</accession>
<evidence type="ECO:0000256" key="6">
    <source>
        <dbReference type="ARBA" id="ARBA00022679"/>
    </source>
</evidence>
<dbReference type="PANTHER" id="PTHR42878">
    <property type="entry name" value="TWO-COMPONENT HISTIDINE KINASE"/>
    <property type="match status" value="1"/>
</dbReference>
<dbReference type="SUPFAM" id="SSF158472">
    <property type="entry name" value="HAMP domain-like"/>
    <property type="match status" value="1"/>
</dbReference>
<protein>
    <recommendedName>
        <fullName evidence="3">histidine kinase</fullName>
        <ecNumber evidence="3">2.7.13.3</ecNumber>
    </recommendedName>
</protein>
<keyword evidence="12" id="KW-0812">Transmembrane</keyword>
<comment type="caution">
    <text evidence="16">The sequence shown here is derived from an EMBL/GenBank/DDBJ whole genome shotgun (WGS) entry which is preliminary data.</text>
</comment>
<evidence type="ECO:0000256" key="7">
    <source>
        <dbReference type="ARBA" id="ARBA00022741"/>
    </source>
</evidence>
<dbReference type="Gene3D" id="6.10.340.10">
    <property type="match status" value="1"/>
</dbReference>
<dbReference type="Pfam" id="PF00989">
    <property type="entry name" value="PAS"/>
    <property type="match status" value="1"/>
</dbReference>
<reference evidence="16 17" key="1">
    <citation type="submission" date="2012-05" db="EMBL/GenBank/DDBJ databases">
        <title>Genome sequence of Nitritalea halalkaliphila LW7.</title>
        <authorList>
            <person name="Jangir P.K."/>
            <person name="Singh A."/>
            <person name="Shivaji S."/>
            <person name="Sharma R."/>
        </authorList>
    </citation>
    <scope>NUCLEOTIDE SEQUENCE [LARGE SCALE GENOMIC DNA]</scope>
    <source>
        <strain evidence="16 17">LW7</strain>
    </source>
</reference>
<keyword evidence="7" id="KW-0547">Nucleotide-binding</keyword>
<dbReference type="Pfam" id="PF00672">
    <property type="entry name" value="HAMP"/>
    <property type="match status" value="1"/>
</dbReference>
<dbReference type="SUPFAM" id="SSF47384">
    <property type="entry name" value="Homodimeric domain of signal transducing histidine kinase"/>
    <property type="match status" value="1"/>
</dbReference>
<evidence type="ECO:0000313" key="16">
    <source>
        <dbReference type="EMBL" id="EIM75225.1"/>
    </source>
</evidence>
<dbReference type="GO" id="GO:0000155">
    <property type="term" value="F:phosphorelay sensor kinase activity"/>
    <property type="evidence" value="ECO:0007669"/>
    <property type="project" value="InterPro"/>
</dbReference>
<comment type="catalytic activity">
    <reaction evidence="1">
        <text>ATP + protein L-histidine = ADP + protein N-phospho-L-histidine.</text>
        <dbReference type="EC" id="2.7.13.3"/>
    </reaction>
</comment>
<dbReference type="OrthoDB" id="9813151at2"/>
<evidence type="ECO:0000256" key="5">
    <source>
        <dbReference type="ARBA" id="ARBA00022553"/>
    </source>
</evidence>
<keyword evidence="4" id="KW-1003">Cell membrane</keyword>
<dbReference type="PANTHER" id="PTHR42878:SF12">
    <property type="entry name" value="SENSOR HISTIDINE KINASE YCBM"/>
    <property type="match status" value="1"/>
</dbReference>
<dbReference type="InterPro" id="IPR003660">
    <property type="entry name" value="HAMP_dom"/>
</dbReference>
<evidence type="ECO:0000259" key="13">
    <source>
        <dbReference type="PROSITE" id="PS50109"/>
    </source>
</evidence>